<keyword evidence="2" id="KW-1185">Reference proteome</keyword>
<name>A0A250VFK8_STROL</name>
<reference evidence="2" key="1">
    <citation type="submission" date="2017-05" db="EMBL/GenBank/DDBJ databases">
        <title>Streptomyces olivochromogenes NBRC 3561 whole genome shotgun sequence.</title>
        <authorList>
            <person name="Dohra H."/>
            <person name="Kodani S."/>
        </authorList>
    </citation>
    <scope>NUCLEOTIDE SEQUENCE [LARGE SCALE GENOMIC DNA]</scope>
    <source>
        <strain evidence="2">NBRC 3561</strain>
    </source>
</reference>
<evidence type="ECO:0000313" key="1">
    <source>
        <dbReference type="EMBL" id="GAX52842.1"/>
    </source>
</evidence>
<dbReference type="EMBL" id="BDQI01000008">
    <property type="protein sequence ID" value="GAX52842.1"/>
    <property type="molecule type" value="Genomic_DNA"/>
</dbReference>
<evidence type="ECO:0000313" key="2">
    <source>
        <dbReference type="Proteomes" id="UP000217446"/>
    </source>
</evidence>
<accession>A0A250VFK8</accession>
<comment type="caution">
    <text evidence="1">The sequence shown here is derived from an EMBL/GenBank/DDBJ whole genome shotgun (WGS) entry which is preliminary data.</text>
</comment>
<dbReference type="Proteomes" id="UP000217446">
    <property type="component" value="Unassembled WGS sequence"/>
</dbReference>
<proteinExistence type="predicted"/>
<protein>
    <submittedName>
        <fullName evidence="1">Uncharacterized protein</fullName>
    </submittedName>
</protein>
<dbReference type="AlphaFoldDB" id="A0A250VFK8"/>
<sequence>MSPMAQQWGTVVAALIGVGGAFGGIFLGRRQVTDQAAVEHGQWLRGQRQEAYVALLEAWDTGVKRFDERVENWEDEHYAAENFEGNGWEESEKSIYHRTHEIAETVQRAIERVELLGPKSVDDASVRLTDALGALKDAVRSKAGGEEWPDWTAYREATEKTDAARRGFLMASRETMRAAPRP</sequence>
<organism evidence="1 2">
    <name type="scientific">Streptomyces olivochromogenes</name>
    <dbReference type="NCBI Taxonomy" id="1963"/>
    <lineage>
        <taxon>Bacteria</taxon>
        <taxon>Bacillati</taxon>
        <taxon>Actinomycetota</taxon>
        <taxon>Actinomycetes</taxon>
        <taxon>Kitasatosporales</taxon>
        <taxon>Streptomycetaceae</taxon>
        <taxon>Streptomyces</taxon>
    </lineage>
</organism>
<gene>
    <name evidence="1" type="ORF">SO3561_04361</name>
</gene>